<dbReference type="InterPro" id="IPR006333">
    <property type="entry name" value="Cyt_o_ubiquinol_oxidase_su2"/>
</dbReference>
<dbReference type="InterPro" id="IPR034227">
    <property type="entry name" value="CuRO_UO_II"/>
</dbReference>
<feature type="domain" description="Cytochrome oxidase subunit II transmembrane region profile" evidence="17">
    <location>
        <begin position="26"/>
        <end position="123"/>
    </location>
</feature>
<evidence type="ECO:0000256" key="3">
    <source>
        <dbReference type="ARBA" id="ARBA00022448"/>
    </source>
</evidence>
<dbReference type="InterPro" id="IPR045187">
    <property type="entry name" value="CcO_II"/>
</dbReference>
<dbReference type="PANTHER" id="PTHR22888:SF18">
    <property type="entry name" value="CYTOCHROME BO(3) UBIQUINOL OXIDASE SUBUNIT 2"/>
    <property type="match status" value="1"/>
</dbReference>
<gene>
    <name evidence="18" type="ORF">ABENE_21160</name>
</gene>
<dbReference type="eggNOG" id="COG1622">
    <property type="taxonomic scope" value="Bacteria"/>
</dbReference>
<dbReference type="PROSITE" id="PS50857">
    <property type="entry name" value="COX2_CUA"/>
    <property type="match status" value="1"/>
</dbReference>
<reference evidence="18 19" key="1">
    <citation type="journal article" date="2014" name="Nature">
        <title>Sequential evolution of bacterial morphology by co-option of a developmental regulator.</title>
        <authorList>
            <person name="Jiang C."/>
            <person name="Brown P.J."/>
            <person name="Ducret A."/>
            <person name="Brun Y.V."/>
        </authorList>
    </citation>
    <scope>NUCLEOTIDE SEQUENCE [LARGE SCALE GENOMIC DNA]</scope>
    <source>
        <strain evidence="18 19">DSM 16100</strain>
    </source>
</reference>
<dbReference type="InterPro" id="IPR010514">
    <property type="entry name" value="COX_ARM"/>
</dbReference>
<sequence>MPVPSSLQRNIKRVVLLGGLAAAAFMLSGCNMVVMDPKGPIGVQEKDLIILAVLLMLIPVLPVIFMTFWFAWRYRASNKKATYAPDFEHSNRIEAVVWAVPTLIIVALGAVTWISTHELDPRAPLAHVSQPNVKPIEVEVVSLDWKWLFIYPDYNIATVNELAVPVGTPVHFKLTSATVMNSFFIPQIGSQIYTMTGMETQLNLRADHVGAYEGISANYSGKGFAGMRFKALALDDADFKAWVVRAQAAPTPLDAAAYAQLAKPGMEFKPSYYATVEPMLFHKVLNNCTDGKLCREDAMNMAMMKTIAPDAEICKPGEEQKTTNKSFAPKAPVSKTQSVKTQAVAVTASPTAIKS</sequence>
<evidence type="ECO:0000256" key="8">
    <source>
        <dbReference type="ARBA" id="ARBA00022982"/>
    </source>
</evidence>
<keyword evidence="9 15" id="KW-1133">Transmembrane helix</keyword>
<evidence type="ECO:0000256" key="15">
    <source>
        <dbReference type="SAM" id="Phobius"/>
    </source>
</evidence>
<evidence type="ECO:0000256" key="7">
    <source>
        <dbReference type="ARBA" id="ARBA00022729"/>
    </source>
</evidence>
<keyword evidence="19" id="KW-1185">Reference proteome</keyword>
<evidence type="ECO:0000256" key="11">
    <source>
        <dbReference type="ARBA" id="ARBA00023136"/>
    </source>
</evidence>
<evidence type="ECO:0000313" key="18">
    <source>
        <dbReference type="EMBL" id="ESQ82091.1"/>
    </source>
</evidence>
<evidence type="ECO:0000259" key="16">
    <source>
        <dbReference type="PROSITE" id="PS50857"/>
    </source>
</evidence>
<keyword evidence="3 14" id="KW-0813">Transport</keyword>
<evidence type="ECO:0000256" key="12">
    <source>
        <dbReference type="ARBA" id="ARBA00023139"/>
    </source>
</evidence>
<feature type="transmembrane region" description="Helical" evidence="15">
    <location>
        <begin position="93"/>
        <end position="114"/>
    </location>
</feature>
<dbReference type="GO" id="GO:0042773">
    <property type="term" value="P:ATP synthesis coupled electron transport"/>
    <property type="evidence" value="ECO:0007669"/>
    <property type="project" value="TreeGrafter"/>
</dbReference>
<dbReference type="InterPro" id="IPR036257">
    <property type="entry name" value="Cyt_c_oxidase_su2_TM_sf"/>
</dbReference>
<dbReference type="Gene3D" id="2.60.40.420">
    <property type="entry name" value="Cupredoxins - blue copper proteins"/>
    <property type="match status" value="1"/>
</dbReference>
<dbReference type="PROSITE" id="PS50999">
    <property type="entry name" value="COX2_TM"/>
    <property type="match status" value="1"/>
</dbReference>
<dbReference type="GO" id="GO:0004129">
    <property type="term" value="F:cytochrome-c oxidase activity"/>
    <property type="evidence" value="ECO:0007669"/>
    <property type="project" value="UniProtKB-UniRule"/>
</dbReference>
<dbReference type="InterPro" id="IPR008972">
    <property type="entry name" value="Cupredoxin"/>
</dbReference>
<dbReference type="PIRSF" id="PIRSF000292">
    <property type="entry name" value="Ubi_od_II"/>
    <property type="match status" value="1"/>
</dbReference>
<keyword evidence="4 14" id="KW-1003">Cell membrane</keyword>
<evidence type="ECO:0000256" key="5">
    <source>
        <dbReference type="ARBA" id="ARBA00022660"/>
    </source>
</evidence>
<dbReference type="NCBIfam" id="TIGR01433">
    <property type="entry name" value="CyoA"/>
    <property type="match status" value="1"/>
</dbReference>
<dbReference type="GO" id="GO:0005886">
    <property type="term" value="C:plasma membrane"/>
    <property type="evidence" value="ECO:0007669"/>
    <property type="project" value="UniProtKB-SubCell"/>
</dbReference>
<dbReference type="EMBL" id="AWGB01000080">
    <property type="protein sequence ID" value="ESQ82091.1"/>
    <property type="molecule type" value="Genomic_DNA"/>
</dbReference>
<dbReference type="Gene3D" id="1.10.287.90">
    <property type="match status" value="1"/>
</dbReference>
<accession>V4P1X3</accession>
<proteinExistence type="inferred from homology"/>
<evidence type="ECO:0000256" key="1">
    <source>
        <dbReference type="ARBA" id="ARBA00004651"/>
    </source>
</evidence>
<keyword evidence="6 15" id="KW-0812">Transmembrane</keyword>
<keyword evidence="13" id="KW-0449">Lipoprotein</keyword>
<keyword evidence="12" id="KW-0564">Palmitate</keyword>
<keyword evidence="7" id="KW-0732">Signal</keyword>
<evidence type="ECO:0000256" key="13">
    <source>
        <dbReference type="ARBA" id="ARBA00023288"/>
    </source>
</evidence>
<evidence type="ECO:0000256" key="6">
    <source>
        <dbReference type="ARBA" id="ARBA00022692"/>
    </source>
</evidence>
<evidence type="ECO:0000256" key="14">
    <source>
        <dbReference type="PIRNR" id="PIRNR000292"/>
    </source>
</evidence>
<dbReference type="AlphaFoldDB" id="V4P1X3"/>
<feature type="domain" description="Cytochrome oxidase subunit II copper A binding" evidence="16">
    <location>
        <begin position="133"/>
        <end position="245"/>
    </location>
</feature>
<feature type="transmembrane region" description="Helical" evidence="15">
    <location>
        <begin position="48"/>
        <end position="72"/>
    </location>
</feature>
<comment type="caution">
    <text evidence="18">The sequence shown here is derived from an EMBL/GenBank/DDBJ whole genome shotgun (WGS) entry which is preliminary data.</text>
</comment>
<dbReference type="PATRIC" id="fig|1121022.4.peg.4336"/>
<dbReference type="SUPFAM" id="SSF49503">
    <property type="entry name" value="Cupredoxins"/>
    <property type="match status" value="1"/>
</dbReference>
<dbReference type="GO" id="GO:0016682">
    <property type="term" value="F:oxidoreductase activity, acting on diphenols and related substances as donors, oxygen as acceptor"/>
    <property type="evidence" value="ECO:0007669"/>
    <property type="project" value="InterPro"/>
</dbReference>
<dbReference type="Proteomes" id="UP000017837">
    <property type="component" value="Unassembled WGS sequence"/>
</dbReference>
<evidence type="ECO:0000259" key="17">
    <source>
        <dbReference type="PROSITE" id="PS50999"/>
    </source>
</evidence>
<dbReference type="InterPro" id="IPR011759">
    <property type="entry name" value="Cyt_c_oxidase_su2_TM_dom"/>
</dbReference>
<keyword evidence="10 14" id="KW-0560">Oxidoreductase</keyword>
<dbReference type="GO" id="GO:0005507">
    <property type="term" value="F:copper ion binding"/>
    <property type="evidence" value="ECO:0007669"/>
    <property type="project" value="InterPro"/>
</dbReference>
<evidence type="ECO:0000313" key="19">
    <source>
        <dbReference type="Proteomes" id="UP000017837"/>
    </source>
</evidence>
<dbReference type="Pfam" id="PF06481">
    <property type="entry name" value="COX_ARM"/>
    <property type="match status" value="1"/>
</dbReference>
<evidence type="ECO:0000256" key="9">
    <source>
        <dbReference type="ARBA" id="ARBA00022989"/>
    </source>
</evidence>
<organism evidence="18 19">
    <name type="scientific">Asticcacaulis benevestitus DSM 16100 = ATCC BAA-896</name>
    <dbReference type="NCBI Taxonomy" id="1121022"/>
    <lineage>
        <taxon>Bacteria</taxon>
        <taxon>Pseudomonadati</taxon>
        <taxon>Pseudomonadota</taxon>
        <taxon>Alphaproteobacteria</taxon>
        <taxon>Caulobacterales</taxon>
        <taxon>Caulobacteraceae</taxon>
        <taxon>Asticcacaulis</taxon>
    </lineage>
</organism>
<evidence type="ECO:0000256" key="4">
    <source>
        <dbReference type="ARBA" id="ARBA00022475"/>
    </source>
</evidence>
<dbReference type="STRING" id="1121022.GCA_000376105_03552"/>
<name>V4P1X3_9CAUL</name>
<dbReference type="CDD" id="cd04212">
    <property type="entry name" value="CuRO_UO_II"/>
    <property type="match status" value="1"/>
</dbReference>
<keyword evidence="5 14" id="KW-0679">Respiratory chain</keyword>
<protein>
    <recommendedName>
        <fullName evidence="14">Ubiquinol oxidase subunit 2</fullName>
    </recommendedName>
</protein>
<keyword evidence="11 14" id="KW-0472">Membrane</keyword>
<dbReference type="SUPFAM" id="SSF81464">
    <property type="entry name" value="Cytochrome c oxidase subunit II-like, transmembrane region"/>
    <property type="match status" value="1"/>
</dbReference>
<comment type="similarity">
    <text evidence="2 14">Belongs to the cytochrome c oxidase subunit 2 family.</text>
</comment>
<dbReference type="GO" id="GO:0009486">
    <property type="term" value="F:cytochrome bo3 ubiquinol oxidase activity"/>
    <property type="evidence" value="ECO:0007669"/>
    <property type="project" value="InterPro"/>
</dbReference>
<comment type="subcellular location">
    <subcellularLocation>
        <location evidence="1">Cell membrane</location>
        <topology evidence="1">Multi-pass membrane protein</topology>
    </subcellularLocation>
</comment>
<keyword evidence="8 14" id="KW-0249">Electron transport</keyword>
<evidence type="ECO:0000256" key="10">
    <source>
        <dbReference type="ARBA" id="ARBA00023002"/>
    </source>
</evidence>
<dbReference type="InterPro" id="IPR002429">
    <property type="entry name" value="CcO_II-like_C"/>
</dbReference>
<dbReference type="PANTHER" id="PTHR22888">
    <property type="entry name" value="CYTOCHROME C OXIDASE, SUBUNIT II"/>
    <property type="match status" value="1"/>
</dbReference>
<evidence type="ECO:0000256" key="2">
    <source>
        <dbReference type="ARBA" id="ARBA00007866"/>
    </source>
</evidence>